<evidence type="ECO:0000256" key="4">
    <source>
        <dbReference type="SAM" id="MobiDB-lite"/>
    </source>
</evidence>
<dbReference type="EMBL" id="WEGH01000002">
    <property type="protein sequence ID" value="MQY04668.1"/>
    <property type="molecule type" value="Genomic_DNA"/>
</dbReference>
<feature type="region of interest" description="Disordered" evidence="4">
    <location>
        <begin position="183"/>
        <end position="216"/>
    </location>
</feature>
<evidence type="ECO:0000256" key="3">
    <source>
        <dbReference type="PIRSR" id="PIRSR600888-3"/>
    </source>
</evidence>
<dbReference type="PANTHER" id="PTHR21047:SF2">
    <property type="entry name" value="THYMIDINE DIPHOSPHO-4-KETO-RHAMNOSE 3,5-EPIMERASE"/>
    <property type="match status" value="1"/>
</dbReference>
<organism evidence="5 6">
    <name type="scientific">Actinomadura macrotermitis</name>
    <dbReference type="NCBI Taxonomy" id="2585200"/>
    <lineage>
        <taxon>Bacteria</taxon>
        <taxon>Bacillati</taxon>
        <taxon>Actinomycetota</taxon>
        <taxon>Actinomycetes</taxon>
        <taxon>Streptosporangiales</taxon>
        <taxon>Thermomonosporaceae</taxon>
        <taxon>Actinomadura</taxon>
    </lineage>
</organism>
<dbReference type="GO" id="GO:0000271">
    <property type="term" value="P:polysaccharide biosynthetic process"/>
    <property type="evidence" value="ECO:0007669"/>
    <property type="project" value="TreeGrafter"/>
</dbReference>
<proteinExistence type="inferred from homology"/>
<dbReference type="PANTHER" id="PTHR21047">
    <property type="entry name" value="DTDP-6-DEOXY-D-GLUCOSE-3,5 EPIMERASE"/>
    <property type="match status" value="1"/>
</dbReference>
<dbReference type="InterPro" id="IPR000888">
    <property type="entry name" value="RmlC-like"/>
</dbReference>
<dbReference type="Proteomes" id="UP000487268">
    <property type="component" value="Unassembled WGS sequence"/>
</dbReference>
<dbReference type="Gene3D" id="2.60.120.10">
    <property type="entry name" value="Jelly Rolls"/>
    <property type="match status" value="1"/>
</dbReference>
<dbReference type="CDD" id="cd00438">
    <property type="entry name" value="cupin_RmlC"/>
    <property type="match status" value="1"/>
</dbReference>
<comment type="caution">
    <text evidence="5">The sequence shown here is derived from an EMBL/GenBank/DDBJ whole genome shotgun (WGS) entry which is preliminary data.</text>
</comment>
<accession>A0A7K0BTZ9</accession>
<evidence type="ECO:0000313" key="5">
    <source>
        <dbReference type="EMBL" id="MQY04668.1"/>
    </source>
</evidence>
<gene>
    <name evidence="5" type="primary">gerF</name>
    <name evidence="5" type="ORF">ACRB68_27290</name>
</gene>
<dbReference type="GO" id="GO:0005829">
    <property type="term" value="C:cytosol"/>
    <property type="evidence" value="ECO:0007669"/>
    <property type="project" value="TreeGrafter"/>
</dbReference>
<dbReference type="AlphaFoldDB" id="A0A7K0BTZ9"/>
<keyword evidence="6" id="KW-1185">Reference proteome</keyword>
<dbReference type="InterPro" id="IPR011051">
    <property type="entry name" value="RmlC_Cupin_sf"/>
</dbReference>
<dbReference type="EC" id="5.1.3.27" evidence="5"/>
<evidence type="ECO:0000313" key="6">
    <source>
        <dbReference type="Proteomes" id="UP000487268"/>
    </source>
</evidence>
<reference evidence="5 6" key="1">
    <citation type="submission" date="2019-10" db="EMBL/GenBank/DDBJ databases">
        <title>Actinomadura rubteroloni sp. nov. and Actinomadura macrotermitis sp. nov., isolated from the gut of fungus growing-termite Macrotermes natalensis.</title>
        <authorList>
            <person name="Benndorf R."/>
            <person name="Martin K."/>
            <person name="Kuefner M."/>
            <person name="De Beer W."/>
            <person name="Kaster A.-K."/>
            <person name="Vollmers J."/>
            <person name="Poulsen M."/>
            <person name="Beemelmanns C."/>
        </authorList>
    </citation>
    <scope>NUCLEOTIDE SEQUENCE [LARGE SCALE GENOMIC DNA]</scope>
    <source>
        <strain evidence="5 6">RB68</strain>
    </source>
</reference>
<feature type="site" description="Participates in a stacking interaction with the thymidine ring of dTDP-4-oxo-6-deoxyglucose" evidence="3">
    <location>
        <position position="139"/>
    </location>
</feature>
<feature type="active site" description="Proton donor" evidence="2">
    <location>
        <position position="133"/>
    </location>
</feature>
<feature type="active site" description="Proton acceptor" evidence="2">
    <location>
        <position position="63"/>
    </location>
</feature>
<keyword evidence="5" id="KW-0413">Isomerase</keyword>
<evidence type="ECO:0000256" key="2">
    <source>
        <dbReference type="PIRSR" id="PIRSR600888-1"/>
    </source>
</evidence>
<name>A0A7K0BTZ9_9ACTN</name>
<protein>
    <submittedName>
        <fullName evidence="5">dTDP-4-dehydro-6-deoxyglucose 3-epimerase</fullName>
        <ecNumber evidence="5">5.1.3.27</ecNumber>
    </submittedName>
</protein>
<comment type="similarity">
    <text evidence="1">Belongs to the dTDP-4-dehydrorhamnose 3,5-epimerase family.</text>
</comment>
<dbReference type="GO" id="GO:0008830">
    <property type="term" value="F:dTDP-4-dehydrorhamnose 3,5-epimerase activity"/>
    <property type="evidence" value="ECO:0007669"/>
    <property type="project" value="InterPro"/>
</dbReference>
<evidence type="ECO:0000256" key="1">
    <source>
        <dbReference type="ARBA" id="ARBA00010154"/>
    </source>
</evidence>
<dbReference type="SUPFAM" id="SSF51182">
    <property type="entry name" value="RmlC-like cupins"/>
    <property type="match status" value="1"/>
</dbReference>
<dbReference type="Pfam" id="PF00908">
    <property type="entry name" value="dTDP_sugar_isom"/>
    <property type="match status" value="1"/>
</dbReference>
<dbReference type="GO" id="GO:0019305">
    <property type="term" value="P:dTDP-rhamnose biosynthetic process"/>
    <property type="evidence" value="ECO:0007669"/>
    <property type="project" value="TreeGrafter"/>
</dbReference>
<dbReference type="InterPro" id="IPR014710">
    <property type="entry name" value="RmlC-like_jellyroll"/>
</dbReference>
<sequence length="216" mass="23573">MMKIEPMSVLDAYRITPTHLEDRRGSFYESWRFEELASHLGRPFVVRQANFSASRRNTLRGIHGTTSPPGQAKLVTCVRGAALDVVVDLRVGSPTFGRFDITPQEAESGIGVYLADGLGHGFLALTDDTCMNYLCDTEYVHGTMLDIQALDPQLGIPWNLDGEPIRSDKDAAAPTLAEAAAAGLLPRYRPGGTLPGEEEAHDGRTRPGPVRGDRLR</sequence>
<feature type="compositionally biased region" description="Basic and acidic residues" evidence="4">
    <location>
        <begin position="201"/>
        <end position="216"/>
    </location>
</feature>